<dbReference type="Proteomes" id="UP000031737">
    <property type="component" value="Unassembled WGS sequence"/>
</dbReference>
<name>A0A061IYG4_TRYRA</name>
<dbReference type="OrthoDB" id="271738at2759"/>
<keyword evidence="1" id="KW-1133">Transmembrane helix</keyword>
<keyword evidence="3" id="KW-1185">Reference proteome</keyword>
<keyword evidence="1" id="KW-0472">Membrane</keyword>
<dbReference type="VEuPathDB" id="TriTrypDB:TRSC58_04583"/>
<reference evidence="2 3" key="1">
    <citation type="submission" date="2013-07" db="EMBL/GenBank/DDBJ databases">
        <authorList>
            <person name="Stoco P.H."/>
            <person name="Wagner G."/>
            <person name="Gerber A."/>
            <person name="Zaha A."/>
            <person name="Thompson C."/>
            <person name="Bartholomeu D.C."/>
            <person name="Luckemeyer D.D."/>
            <person name="Bahia D."/>
            <person name="Loreto E."/>
            <person name="Prestes E.B."/>
            <person name="Lima F.M."/>
            <person name="Rodrigues-Luiz G."/>
            <person name="Vallejo G.A."/>
            <person name="Filho J.F."/>
            <person name="Monteiro K.M."/>
            <person name="Tyler K.M."/>
            <person name="de Almeida L.G."/>
            <person name="Ortiz M.F."/>
            <person name="Siervo M.A."/>
            <person name="de Moraes M.H."/>
            <person name="Cunha O.L."/>
            <person name="Mendonca-Neto R."/>
            <person name="Silva R."/>
            <person name="Teixeira S.M."/>
            <person name="Murta S.M."/>
            <person name="Sincero T.C."/>
            <person name="Mendes T.A."/>
            <person name="Urmenyi T.P."/>
            <person name="Silva V.G."/>
            <person name="da Rocha W.D."/>
            <person name="Andersson B."/>
            <person name="Romanha A.J."/>
            <person name="Steindel M."/>
            <person name="de Vasconcelos A.T."/>
            <person name="Grisard E.C."/>
        </authorList>
    </citation>
    <scope>NUCLEOTIDE SEQUENCE [LARGE SCALE GENOMIC DNA]</scope>
    <source>
        <strain evidence="2 3">SC58</strain>
    </source>
</reference>
<evidence type="ECO:0000313" key="2">
    <source>
        <dbReference type="EMBL" id="ESL07724.1"/>
    </source>
</evidence>
<evidence type="ECO:0000256" key="1">
    <source>
        <dbReference type="SAM" id="Phobius"/>
    </source>
</evidence>
<dbReference type="AlphaFoldDB" id="A0A061IYG4"/>
<comment type="caution">
    <text evidence="2">The sequence shown here is derived from an EMBL/GenBank/DDBJ whole genome shotgun (WGS) entry which is preliminary data.</text>
</comment>
<gene>
    <name evidence="2" type="ORF">TRSC58_04583</name>
</gene>
<sequence length="152" mass="17229">MSFLKKYFVHIDAFVVLIFFFVTCVALHTYLVGRNDYAIVMASHCGACLSPLDELQFLNECLVDALAVHLLISHALVSSTSAGDGQTWYCSLLEEDVQLYLRQLLRKYTSSSAMRKKLTSARSLYYLQCLTDEKTREEFVRVAAHPSFADTI</sequence>
<accession>A0A061IYG4</accession>
<feature type="transmembrane region" description="Helical" evidence="1">
    <location>
        <begin position="7"/>
        <end position="31"/>
    </location>
</feature>
<evidence type="ECO:0000313" key="3">
    <source>
        <dbReference type="Proteomes" id="UP000031737"/>
    </source>
</evidence>
<protein>
    <submittedName>
        <fullName evidence="2">Uncharacterized protein</fullName>
    </submittedName>
</protein>
<proteinExistence type="predicted"/>
<organism evidence="2 3">
    <name type="scientific">Trypanosoma rangeli SC58</name>
    <dbReference type="NCBI Taxonomy" id="429131"/>
    <lineage>
        <taxon>Eukaryota</taxon>
        <taxon>Discoba</taxon>
        <taxon>Euglenozoa</taxon>
        <taxon>Kinetoplastea</taxon>
        <taxon>Metakinetoplastina</taxon>
        <taxon>Trypanosomatida</taxon>
        <taxon>Trypanosomatidae</taxon>
        <taxon>Trypanosoma</taxon>
        <taxon>Herpetosoma</taxon>
    </lineage>
</organism>
<dbReference type="EMBL" id="AUPL01004583">
    <property type="protein sequence ID" value="ESL07724.1"/>
    <property type="molecule type" value="Genomic_DNA"/>
</dbReference>
<keyword evidence="1" id="KW-0812">Transmembrane</keyword>